<evidence type="ECO:0000256" key="2">
    <source>
        <dbReference type="ARBA" id="ARBA00023125"/>
    </source>
</evidence>
<dbReference type="PROSITE" id="PS51118">
    <property type="entry name" value="HTH_HXLR"/>
    <property type="match status" value="1"/>
</dbReference>
<evidence type="ECO:0000259" key="4">
    <source>
        <dbReference type="PROSITE" id="PS51118"/>
    </source>
</evidence>
<dbReference type="SUPFAM" id="SSF46785">
    <property type="entry name" value="Winged helix' DNA-binding domain"/>
    <property type="match status" value="1"/>
</dbReference>
<keyword evidence="1" id="KW-0805">Transcription regulation</keyword>
<dbReference type="Gene3D" id="1.10.10.10">
    <property type="entry name" value="Winged helix-like DNA-binding domain superfamily/Winged helix DNA-binding domain"/>
    <property type="match status" value="1"/>
</dbReference>
<keyword evidence="6" id="KW-1185">Reference proteome</keyword>
<evidence type="ECO:0000313" key="6">
    <source>
        <dbReference type="Proteomes" id="UP000269505"/>
    </source>
</evidence>
<evidence type="ECO:0000256" key="1">
    <source>
        <dbReference type="ARBA" id="ARBA00023015"/>
    </source>
</evidence>
<comment type="caution">
    <text evidence="5">The sequence shown here is derived from an EMBL/GenBank/DDBJ whole genome shotgun (WGS) entry which is preliminary data.</text>
</comment>
<dbReference type="AlphaFoldDB" id="A0AAQ0S5S4"/>
<evidence type="ECO:0000256" key="3">
    <source>
        <dbReference type="ARBA" id="ARBA00023163"/>
    </source>
</evidence>
<dbReference type="InterPro" id="IPR002577">
    <property type="entry name" value="HTH_HxlR"/>
</dbReference>
<accession>A0AAQ0S5S4</accession>
<name>A0AAQ0S5S4_9STAP</name>
<dbReference type="EMBL" id="RCVN01000113">
    <property type="protein sequence ID" value="RMI83716.1"/>
    <property type="molecule type" value="Genomic_DNA"/>
</dbReference>
<feature type="non-terminal residue" evidence="5">
    <location>
        <position position="57"/>
    </location>
</feature>
<sequence>MKHLISIVRCLKKKLKELEKDGLITRTIYPVMPPKVDYKLTELGKSLKPLAEELYNW</sequence>
<organism evidence="5 6">
    <name type="scientific">Staphylococcus pseudoxylosus</name>
    <dbReference type="NCBI Taxonomy" id="2282419"/>
    <lineage>
        <taxon>Bacteria</taxon>
        <taxon>Bacillati</taxon>
        <taxon>Bacillota</taxon>
        <taxon>Bacilli</taxon>
        <taxon>Bacillales</taxon>
        <taxon>Staphylococcaceae</taxon>
        <taxon>Staphylococcus</taxon>
    </lineage>
</organism>
<dbReference type="InterPro" id="IPR036390">
    <property type="entry name" value="WH_DNA-bd_sf"/>
</dbReference>
<reference evidence="5 6" key="1">
    <citation type="submission" date="2018-10" db="EMBL/GenBank/DDBJ databases">
        <title>Staphylococcus pseudoxylosus sp. nov., isolated from bovine mastitis.</title>
        <authorList>
            <person name="Macfadyen A.C."/>
            <person name="Leroy S."/>
            <person name="Harrison E.M."/>
            <person name="Parkhill J."/>
            <person name="Holmes M.A."/>
            <person name="Paterson G.K."/>
        </authorList>
    </citation>
    <scope>NUCLEOTIDE SEQUENCE [LARGE SCALE GENOMIC DNA]</scope>
    <source>
        <strain evidence="5 6">S04009</strain>
    </source>
</reference>
<dbReference type="Pfam" id="PF01638">
    <property type="entry name" value="HxlR"/>
    <property type="match status" value="1"/>
</dbReference>
<proteinExistence type="predicted"/>
<feature type="domain" description="HTH hxlR-type" evidence="4">
    <location>
        <begin position="1"/>
        <end position="57"/>
    </location>
</feature>
<dbReference type="RefSeq" id="WP_142927616.1">
    <property type="nucleotide sequence ID" value="NZ_RCVN01000113.1"/>
</dbReference>
<dbReference type="InterPro" id="IPR036388">
    <property type="entry name" value="WH-like_DNA-bd_sf"/>
</dbReference>
<protein>
    <submittedName>
        <fullName evidence="5">Transcriptional regulator</fullName>
    </submittedName>
</protein>
<keyword evidence="3" id="KW-0804">Transcription</keyword>
<gene>
    <name evidence="5" type="ORF">D9V42_15030</name>
</gene>
<evidence type="ECO:0000313" key="5">
    <source>
        <dbReference type="EMBL" id="RMI83716.1"/>
    </source>
</evidence>
<dbReference type="PANTHER" id="PTHR33204">
    <property type="entry name" value="TRANSCRIPTIONAL REGULATOR, MARR FAMILY"/>
    <property type="match status" value="1"/>
</dbReference>
<dbReference type="GO" id="GO:0003677">
    <property type="term" value="F:DNA binding"/>
    <property type="evidence" value="ECO:0007669"/>
    <property type="project" value="UniProtKB-KW"/>
</dbReference>
<dbReference type="Proteomes" id="UP000269505">
    <property type="component" value="Unassembled WGS sequence"/>
</dbReference>
<keyword evidence="2" id="KW-0238">DNA-binding</keyword>